<dbReference type="RefSeq" id="WP_136130822.1">
    <property type="nucleotide sequence ID" value="NZ_PDKT01000001.1"/>
</dbReference>
<comment type="function">
    <text evidence="5">This is one of the proteins that binds to the 5S RNA in the ribosome where it forms part of the central protuberance.</text>
</comment>
<dbReference type="SUPFAM" id="SSF50715">
    <property type="entry name" value="Ribosomal protein L25-like"/>
    <property type="match status" value="1"/>
</dbReference>
<dbReference type="GO" id="GO:0006412">
    <property type="term" value="P:translation"/>
    <property type="evidence" value="ECO:0007669"/>
    <property type="project" value="UniProtKB-UniRule"/>
</dbReference>
<keyword evidence="1 5" id="KW-0699">rRNA-binding</keyword>
<dbReference type="InterPro" id="IPR020055">
    <property type="entry name" value="Ribosomal_bL25_short"/>
</dbReference>
<dbReference type="PANTHER" id="PTHR33284:SF1">
    <property type="entry name" value="RIBOSOMAL PROTEIN L25_GLN-TRNA SYNTHETASE, ANTI-CODON-BINDING DOMAIN-CONTAINING PROTEIN"/>
    <property type="match status" value="1"/>
</dbReference>
<dbReference type="InterPro" id="IPR020056">
    <property type="entry name" value="Rbsml_bL25/Gln-tRNA_synth_N"/>
</dbReference>
<dbReference type="OrthoDB" id="9806411at2"/>
<evidence type="ECO:0000313" key="7">
    <source>
        <dbReference type="EMBL" id="PPI88213.1"/>
    </source>
</evidence>
<accession>A0A2P5T0X7</accession>
<keyword evidence="3 5" id="KW-0689">Ribosomal protein</keyword>
<dbReference type="InterPro" id="IPR029751">
    <property type="entry name" value="Ribosomal_L25_dom"/>
</dbReference>
<keyword evidence="4 5" id="KW-0687">Ribonucleoprotein</keyword>
<sequence>MFTINAMERQDKGKGASRRLRNNNYLPAIIYGDKENNICISLDHNIIMHLQMYDDFYKEIMILVLNGIEKKVKIQSIQRHPFKPKITHIDFITV</sequence>
<dbReference type="InterPro" id="IPR020930">
    <property type="entry name" value="Ribosomal_uL5_bac-type"/>
</dbReference>
<comment type="subunit">
    <text evidence="5">Part of the 50S ribosomal subunit; part of the 5S rRNA/L5/L18/L25 subcomplex. Contacts the 5S rRNA. Binds to the 5S rRNA independently of L5 and L18.</text>
</comment>
<dbReference type="Proteomes" id="UP000296153">
    <property type="component" value="Unassembled WGS sequence"/>
</dbReference>
<evidence type="ECO:0000313" key="8">
    <source>
        <dbReference type="Proteomes" id="UP000296153"/>
    </source>
</evidence>
<dbReference type="GO" id="GO:0008097">
    <property type="term" value="F:5S rRNA binding"/>
    <property type="evidence" value="ECO:0007669"/>
    <property type="project" value="InterPro"/>
</dbReference>
<dbReference type="GO" id="GO:0022625">
    <property type="term" value="C:cytosolic large ribosomal subunit"/>
    <property type="evidence" value="ECO:0007669"/>
    <property type="project" value="TreeGrafter"/>
</dbReference>
<dbReference type="PANTHER" id="PTHR33284">
    <property type="entry name" value="RIBOSOMAL PROTEIN L25/GLN-TRNA SYNTHETASE, ANTI-CODON-BINDING DOMAIN-CONTAINING PROTEIN"/>
    <property type="match status" value="1"/>
</dbReference>
<reference evidence="7 8" key="1">
    <citation type="journal article" date="2018" name="Genome Biol. Evol.">
        <title>Cladogenesis and Genomic Streamlining in Extracellular Endosymbionts of Tropical Stink Bugs.</title>
        <authorList>
            <person name="Otero-Bravo A."/>
            <person name="Goffredi S."/>
            <person name="Sabree Z.L."/>
        </authorList>
    </citation>
    <scope>NUCLEOTIDE SEQUENCE [LARGE SCALE GENOMIC DNA]</scope>
    <source>
        <strain evidence="7 8">SoEE</strain>
    </source>
</reference>
<keyword evidence="2 5" id="KW-0694">RNA-binding</keyword>
<evidence type="ECO:0000259" key="6">
    <source>
        <dbReference type="Pfam" id="PF01386"/>
    </source>
</evidence>
<dbReference type="Gene3D" id="2.40.240.10">
    <property type="entry name" value="Ribosomal Protein L25, Chain P"/>
    <property type="match status" value="1"/>
</dbReference>
<proteinExistence type="inferred from homology"/>
<dbReference type="CDD" id="cd00495">
    <property type="entry name" value="Ribosomal_L25_TL5_CTC"/>
    <property type="match status" value="1"/>
</dbReference>
<dbReference type="GO" id="GO:0003735">
    <property type="term" value="F:structural constituent of ribosome"/>
    <property type="evidence" value="ECO:0007669"/>
    <property type="project" value="InterPro"/>
</dbReference>
<dbReference type="NCBIfam" id="NF004612">
    <property type="entry name" value="PRK05943.1"/>
    <property type="match status" value="1"/>
</dbReference>
<evidence type="ECO:0000256" key="5">
    <source>
        <dbReference type="HAMAP-Rule" id="MF_01336"/>
    </source>
</evidence>
<evidence type="ECO:0000256" key="3">
    <source>
        <dbReference type="ARBA" id="ARBA00022980"/>
    </source>
</evidence>
<comment type="similarity">
    <text evidence="5">Belongs to the bacterial ribosomal protein bL25 family.</text>
</comment>
<dbReference type="FunFam" id="2.40.240.10:FF:000002">
    <property type="entry name" value="50S ribosomal protein L25"/>
    <property type="match status" value="1"/>
</dbReference>
<feature type="domain" description="Large ribosomal subunit protein bL25 L25" evidence="6">
    <location>
        <begin position="4"/>
        <end position="91"/>
    </location>
</feature>
<protein>
    <recommendedName>
        <fullName evidence="5">Large ribosomal subunit protein bL25</fullName>
    </recommendedName>
</protein>
<evidence type="ECO:0000256" key="1">
    <source>
        <dbReference type="ARBA" id="ARBA00022730"/>
    </source>
</evidence>
<name>A0A2P5T0X7_9GAMM</name>
<organism evidence="7 8">
    <name type="scientific">Candidatus Pantoea edessiphila</name>
    <dbReference type="NCBI Taxonomy" id="2044610"/>
    <lineage>
        <taxon>Bacteria</taxon>
        <taxon>Pseudomonadati</taxon>
        <taxon>Pseudomonadota</taxon>
        <taxon>Gammaproteobacteria</taxon>
        <taxon>Enterobacterales</taxon>
        <taxon>Erwiniaceae</taxon>
        <taxon>Pantoea</taxon>
    </lineage>
</organism>
<evidence type="ECO:0000256" key="4">
    <source>
        <dbReference type="ARBA" id="ARBA00023274"/>
    </source>
</evidence>
<dbReference type="InterPro" id="IPR011035">
    <property type="entry name" value="Ribosomal_bL25/Gln-tRNA_synth"/>
</dbReference>
<comment type="caution">
    <text evidence="7">The sequence shown here is derived from an EMBL/GenBank/DDBJ whole genome shotgun (WGS) entry which is preliminary data.</text>
</comment>
<dbReference type="Pfam" id="PF01386">
    <property type="entry name" value="Ribosomal_L25p"/>
    <property type="match status" value="1"/>
</dbReference>
<dbReference type="EMBL" id="PDKT01000001">
    <property type="protein sequence ID" value="PPI88213.1"/>
    <property type="molecule type" value="Genomic_DNA"/>
</dbReference>
<dbReference type="HAMAP" id="MF_01336">
    <property type="entry name" value="Ribosomal_bL25"/>
    <property type="match status" value="1"/>
</dbReference>
<dbReference type="AlphaFoldDB" id="A0A2P5T0X7"/>
<gene>
    <name evidence="5" type="primary">rplY</name>
    <name evidence="7" type="ORF">CRV12_01065</name>
</gene>
<evidence type="ECO:0000256" key="2">
    <source>
        <dbReference type="ARBA" id="ARBA00022884"/>
    </source>
</evidence>